<keyword evidence="1" id="KW-0812">Transmembrane</keyword>
<keyword evidence="1" id="KW-1133">Transmembrane helix</keyword>
<dbReference type="OrthoDB" id="3186354at2759"/>
<feature type="transmembrane region" description="Helical" evidence="1">
    <location>
        <begin position="132"/>
        <end position="156"/>
    </location>
</feature>
<feature type="transmembrane region" description="Helical" evidence="1">
    <location>
        <begin position="188"/>
        <end position="211"/>
    </location>
</feature>
<feature type="transmembrane region" description="Helical" evidence="1">
    <location>
        <begin position="231"/>
        <end position="249"/>
    </location>
</feature>
<feature type="transmembrane region" description="Helical" evidence="1">
    <location>
        <begin position="12"/>
        <end position="38"/>
    </location>
</feature>
<feature type="transmembrane region" description="Helical" evidence="1">
    <location>
        <begin position="102"/>
        <end position="125"/>
    </location>
</feature>
<feature type="transmembrane region" description="Helical" evidence="1">
    <location>
        <begin position="50"/>
        <end position="68"/>
    </location>
</feature>
<organism evidence="2 3">
    <name type="scientific">Hypsizygus marmoreus</name>
    <name type="common">White beech mushroom</name>
    <name type="synonym">Agaricus marmoreus</name>
    <dbReference type="NCBI Taxonomy" id="39966"/>
    <lineage>
        <taxon>Eukaryota</taxon>
        <taxon>Fungi</taxon>
        <taxon>Dikarya</taxon>
        <taxon>Basidiomycota</taxon>
        <taxon>Agaricomycotina</taxon>
        <taxon>Agaricomycetes</taxon>
        <taxon>Agaricomycetidae</taxon>
        <taxon>Agaricales</taxon>
        <taxon>Tricholomatineae</taxon>
        <taxon>Lyophyllaceae</taxon>
        <taxon>Hypsizygus</taxon>
    </lineage>
</organism>
<name>A0A369JVL0_HYPMA</name>
<dbReference type="AlphaFoldDB" id="A0A369JVL0"/>
<proteinExistence type="predicted"/>
<dbReference type="Proteomes" id="UP000076154">
    <property type="component" value="Unassembled WGS sequence"/>
</dbReference>
<comment type="caution">
    <text evidence="2">The sequence shown here is derived from an EMBL/GenBank/DDBJ whole genome shotgun (WGS) entry which is preliminary data.</text>
</comment>
<sequence>MVLSFDVSPPLSGLVGTLTATMLYGINIVLFSVCIYVLTKRRKHGVDLSWFLLGCAIGQFIVSTIQTGNGWRMLIEAFIYEANIPGASYDYWILNPSKTTEIVSKMTIIINSAFADSILIWRLYIVWGRNRYICILPMITVVAYSVTFVTGIGLLTHVKHDSFIPVLPWFIGALSICEAYPGSSKHMSVAWTVLESGAVYSVGMVVFIAFASSGSSIGGLISDMFVQVAEIIPTLIVVRAGLGLAFGAGDTSMPSTFRSSRDVTFSAFAVEMSHTVADTTDNDLALGLESSTSKK</sequence>
<evidence type="ECO:0000256" key="1">
    <source>
        <dbReference type="SAM" id="Phobius"/>
    </source>
</evidence>
<keyword evidence="3" id="KW-1185">Reference proteome</keyword>
<gene>
    <name evidence="2" type="ORF">Hypma_009338</name>
</gene>
<protein>
    <submittedName>
        <fullName evidence="2">Uncharacterized protein</fullName>
    </submittedName>
</protein>
<reference evidence="2" key="1">
    <citation type="submission" date="2018-04" db="EMBL/GenBank/DDBJ databases">
        <title>Whole genome sequencing of Hypsizygus marmoreus.</title>
        <authorList>
            <person name="Choi I.-G."/>
            <person name="Min B."/>
            <person name="Kim J.-G."/>
            <person name="Kim S."/>
            <person name="Oh Y.-L."/>
            <person name="Kong W.-S."/>
            <person name="Park H."/>
            <person name="Jeong J."/>
            <person name="Song E.-S."/>
        </authorList>
    </citation>
    <scope>NUCLEOTIDE SEQUENCE [LARGE SCALE GENOMIC DNA]</scope>
    <source>
        <strain evidence="2">51987-8</strain>
    </source>
</reference>
<dbReference type="EMBL" id="LUEZ02000046">
    <property type="protein sequence ID" value="RDB23414.1"/>
    <property type="molecule type" value="Genomic_DNA"/>
</dbReference>
<evidence type="ECO:0000313" key="3">
    <source>
        <dbReference type="Proteomes" id="UP000076154"/>
    </source>
</evidence>
<evidence type="ECO:0000313" key="2">
    <source>
        <dbReference type="EMBL" id="RDB23414.1"/>
    </source>
</evidence>
<feature type="transmembrane region" description="Helical" evidence="1">
    <location>
        <begin position="162"/>
        <end position="181"/>
    </location>
</feature>
<accession>A0A369JVL0</accession>
<keyword evidence="1" id="KW-0472">Membrane</keyword>
<dbReference type="InParanoid" id="A0A369JVL0"/>